<dbReference type="InterPro" id="IPR058253">
    <property type="entry name" value="Zn_ribbon_double"/>
</dbReference>
<proteinExistence type="predicted"/>
<gene>
    <name evidence="2" type="ORF">SNOG_03732</name>
</gene>
<dbReference type="Pfam" id="PF26652">
    <property type="entry name" value="Zn_ribbon_double"/>
    <property type="match status" value="1"/>
</dbReference>
<dbReference type="Proteomes" id="UP000001055">
    <property type="component" value="Unassembled WGS sequence"/>
</dbReference>
<feature type="domain" description="Probable double zinc ribbon" evidence="1">
    <location>
        <begin position="86"/>
        <end position="204"/>
    </location>
</feature>
<name>Q0UWY2_PHANO</name>
<evidence type="ECO:0000313" key="3">
    <source>
        <dbReference type="Proteomes" id="UP000001055"/>
    </source>
</evidence>
<dbReference type="VEuPathDB" id="FungiDB:JI435_037370"/>
<evidence type="ECO:0000259" key="1">
    <source>
        <dbReference type="Pfam" id="PF26652"/>
    </source>
</evidence>
<organism evidence="2 3">
    <name type="scientific">Phaeosphaeria nodorum (strain SN15 / ATCC MYA-4574 / FGSC 10173)</name>
    <name type="common">Glume blotch fungus</name>
    <name type="synonym">Parastagonospora nodorum</name>
    <dbReference type="NCBI Taxonomy" id="321614"/>
    <lineage>
        <taxon>Eukaryota</taxon>
        <taxon>Fungi</taxon>
        <taxon>Dikarya</taxon>
        <taxon>Ascomycota</taxon>
        <taxon>Pezizomycotina</taxon>
        <taxon>Dothideomycetes</taxon>
        <taxon>Pleosporomycetidae</taxon>
        <taxon>Pleosporales</taxon>
        <taxon>Pleosporineae</taxon>
        <taxon>Phaeosphaeriaceae</taxon>
        <taxon>Parastagonospora</taxon>
    </lineage>
</organism>
<dbReference type="GeneID" id="5971145"/>
<sequence>MSGIANAQGGLNIVWYGVDQPVSHRFGQMLSIVSRQPTGNSFASSSRKDQVTITRAEPLPDTRELWAKHNYRHIMQMTYGDNMQDGMWICCCGAENHITHVTGPHPPQHLTCAKCEHVFCKSCIASPILVPITLKMVALMRILPSYEAQRLRVGQVCEKCGFTHRATGDDVKFVPYCACGAHRKEDWVVFAICSPQGYHFDPIVTSVQIKTKWREAKEEALQMECSQSAPAPAIAPEMGPKCSNSVRKARSNWIWRYRQILAAVE</sequence>
<dbReference type="KEGG" id="pno:SNOG_03732"/>
<accession>Q0UWY2</accession>
<protein>
    <recommendedName>
        <fullName evidence="1">Probable double zinc ribbon domain-containing protein</fullName>
    </recommendedName>
</protein>
<dbReference type="EMBL" id="CH445329">
    <property type="protein sequence ID" value="EAT88937.1"/>
    <property type="molecule type" value="Genomic_DNA"/>
</dbReference>
<evidence type="ECO:0000313" key="2">
    <source>
        <dbReference type="EMBL" id="EAT88937.1"/>
    </source>
</evidence>
<dbReference type="RefSeq" id="XP_001794282.1">
    <property type="nucleotide sequence ID" value="XM_001794230.1"/>
</dbReference>
<reference evidence="3" key="1">
    <citation type="journal article" date="2007" name="Plant Cell">
        <title>Dothideomycete-plant interactions illuminated by genome sequencing and EST analysis of the wheat pathogen Stagonospora nodorum.</title>
        <authorList>
            <person name="Hane J.K."/>
            <person name="Lowe R.G."/>
            <person name="Solomon P.S."/>
            <person name="Tan K.C."/>
            <person name="Schoch C.L."/>
            <person name="Spatafora J.W."/>
            <person name="Crous P.W."/>
            <person name="Kodira C."/>
            <person name="Birren B.W."/>
            <person name="Galagan J.E."/>
            <person name="Torriani S.F."/>
            <person name="McDonald B.A."/>
            <person name="Oliver R.P."/>
        </authorList>
    </citation>
    <scope>NUCLEOTIDE SEQUENCE [LARGE SCALE GENOMIC DNA]</scope>
    <source>
        <strain evidence="3">SN15 / ATCC MYA-4574 / FGSC 10173</strain>
    </source>
</reference>
<dbReference type="InParanoid" id="Q0UWY2"/>
<dbReference type="OMA" id="DATCACC"/>
<dbReference type="AlphaFoldDB" id="Q0UWY2"/>